<dbReference type="KEGG" id="samy:DB32_003948"/>
<dbReference type="SMART" id="SM00448">
    <property type="entry name" value="REC"/>
    <property type="match status" value="1"/>
</dbReference>
<evidence type="ECO:0000256" key="1">
    <source>
        <dbReference type="ARBA" id="ARBA00022553"/>
    </source>
</evidence>
<keyword evidence="5" id="KW-1185">Reference proteome</keyword>
<gene>
    <name evidence="4" type="ORF">DB32_003948</name>
</gene>
<proteinExistence type="predicted"/>
<keyword evidence="1 2" id="KW-0597">Phosphoprotein</keyword>
<dbReference type="InterPro" id="IPR001789">
    <property type="entry name" value="Sig_transdc_resp-reg_receiver"/>
</dbReference>
<dbReference type="AlphaFoldDB" id="A0A0F6SFE4"/>
<dbReference type="GO" id="GO:0000160">
    <property type="term" value="P:phosphorelay signal transduction system"/>
    <property type="evidence" value="ECO:0007669"/>
    <property type="project" value="InterPro"/>
</dbReference>
<sequence>MQLEGITALVVDDHRDTLELAGMVLEWDGAHVLEAKSAEEALKLLDRNVVDVVVCDIYLPRLDGRAFVRELRRRHDQKREIPALAVSGDADPERVQLALDAGFDKFQAKPLDTDVLVEQVRRLVGR</sequence>
<dbReference type="OrthoDB" id="9802155at2"/>
<dbReference type="STRING" id="927083.DB32_003948"/>
<dbReference type="InterPro" id="IPR050595">
    <property type="entry name" value="Bact_response_regulator"/>
</dbReference>
<dbReference type="Pfam" id="PF00072">
    <property type="entry name" value="Response_reg"/>
    <property type="match status" value="1"/>
</dbReference>
<dbReference type="InterPro" id="IPR011006">
    <property type="entry name" value="CheY-like_superfamily"/>
</dbReference>
<dbReference type="PANTHER" id="PTHR44591:SF3">
    <property type="entry name" value="RESPONSE REGULATORY DOMAIN-CONTAINING PROTEIN"/>
    <property type="match status" value="1"/>
</dbReference>
<dbReference type="SUPFAM" id="SSF52172">
    <property type="entry name" value="CheY-like"/>
    <property type="match status" value="1"/>
</dbReference>
<feature type="domain" description="Response regulatory" evidence="3">
    <location>
        <begin position="7"/>
        <end position="124"/>
    </location>
</feature>
<dbReference type="PROSITE" id="PS50110">
    <property type="entry name" value="RESPONSE_REGULATORY"/>
    <property type="match status" value="1"/>
</dbReference>
<feature type="modified residue" description="4-aspartylphosphate" evidence="2">
    <location>
        <position position="56"/>
    </location>
</feature>
<dbReference type="PANTHER" id="PTHR44591">
    <property type="entry name" value="STRESS RESPONSE REGULATOR PROTEIN 1"/>
    <property type="match status" value="1"/>
</dbReference>
<evidence type="ECO:0000313" key="5">
    <source>
        <dbReference type="Proteomes" id="UP000034883"/>
    </source>
</evidence>
<dbReference type="Proteomes" id="UP000034883">
    <property type="component" value="Chromosome"/>
</dbReference>
<dbReference type="EMBL" id="CP011125">
    <property type="protein sequence ID" value="AKF06799.1"/>
    <property type="molecule type" value="Genomic_DNA"/>
</dbReference>
<evidence type="ECO:0000256" key="2">
    <source>
        <dbReference type="PROSITE-ProRule" id="PRU00169"/>
    </source>
</evidence>
<dbReference type="RefSeq" id="WP_053233980.1">
    <property type="nucleotide sequence ID" value="NZ_CP011125.1"/>
</dbReference>
<evidence type="ECO:0000313" key="4">
    <source>
        <dbReference type="EMBL" id="AKF06799.1"/>
    </source>
</evidence>
<accession>A0A0F6SFE4</accession>
<evidence type="ECO:0000259" key="3">
    <source>
        <dbReference type="PROSITE" id="PS50110"/>
    </source>
</evidence>
<name>A0A0F6SFE4_9BACT</name>
<protein>
    <submittedName>
        <fullName evidence="4">Two-component hybrid sensor and regulator</fullName>
    </submittedName>
</protein>
<dbReference type="Gene3D" id="3.40.50.2300">
    <property type="match status" value="1"/>
</dbReference>
<reference evidence="4 5" key="1">
    <citation type="submission" date="2015-03" db="EMBL/GenBank/DDBJ databases">
        <title>Genome assembly of Sandaracinus amylolyticus DSM 53668.</title>
        <authorList>
            <person name="Sharma G."/>
            <person name="Subramanian S."/>
        </authorList>
    </citation>
    <scope>NUCLEOTIDE SEQUENCE [LARGE SCALE GENOMIC DNA]</scope>
    <source>
        <strain evidence="4 5">DSM 53668</strain>
    </source>
</reference>
<organism evidence="4 5">
    <name type="scientific">Sandaracinus amylolyticus</name>
    <dbReference type="NCBI Taxonomy" id="927083"/>
    <lineage>
        <taxon>Bacteria</taxon>
        <taxon>Pseudomonadati</taxon>
        <taxon>Myxococcota</taxon>
        <taxon>Polyangia</taxon>
        <taxon>Polyangiales</taxon>
        <taxon>Sandaracinaceae</taxon>
        <taxon>Sandaracinus</taxon>
    </lineage>
</organism>